<sequence length="1041" mass="117701">MAFHNVVRGRRLSPTSPPRPSEELLSLFENGETGVLSSSLKRKRNASSLPSPVNSIPAQESGKKRLPVKGEVTLGIDPSDTTFSRGSPRLLSNVRRSPRSNPQRGASEPAAENIPSIKTKSSEKGSIKSLSQGHLVPRRKMAAETVEHPKNEGDSQVFLDMLLTGAANTDSDTEFEVESQCLDVSDEQLSHNSKVSSESSGSINLRRKDPRATPSKPEIGVSEKPNNRKEPPHQECFFVGDPIPEDEAQKRWLWRYNMKSKILKAHRKSEEFDDEDEIITDVKCHYRQAEVTGCIFDIGDCAYIMGEGGNKHVGRILEFFQTTQDKDYFRVQWFYRAEDTVMQGQASYHSKRRLFYSNVMNDNPLDCIISKVKISRFDPLACVQSSSNSHFDFYYDMEYSLEYSTFCNLRSDIPAESLLPSTPSSIKVLPQMNNKIPSDFKLHGGSAVAELSLLDLFCGCGGMSTGLELGAKLCSINLVTKWALDHDEFACKSLNLNHPEVQIRNESADDFLHLLREWEKLCKRFAADCDKKVHELRPKAGPKVDSTTKGDKNHAADAEVADGEFEVSSLVDICYGDPNETGHRGLHFKVRWKGYGSNEDTWEPIEGLRKCDERIREFVRKGYKSEILPLPGKVGVICGGPPCQGISGYNRYRNVDAPLEDARNRQIVVFMDIVQFLKPKFVLMENVTDILRLDKASLARYALSRLVHMRYQTRLGTIAAGSYGLPQFRLRVFLWGAHPKEKLPLFPLPTHEVIVRYWPPLEFERNTVAYYEDYTRHLEKAAILQDAISDLPPVLNYETREEMPYGRDPETEFQRFIRSPKHEMTGSHSVGCTKTMKVLNDHRPYVLGEDNYMRVCHIPKRKGANFRDLPGLLVKADNTVQLDSNHEQVLLPSGNPLIPNFVFTMKDGKSKRPFSRLWWDETMPTVLTDPNCRVQAILHPEQDRILTIRECARLQGFPDYYRFCGSLRDRYRQIGNAVAVPVGRALGYALGMAYLRESGDEPHMILPPKFSTSTYTDLMNCCSKEACGLGEAKRGDVMVTA</sequence>
<dbReference type="Proteomes" id="UP001057402">
    <property type="component" value="Chromosome 7"/>
</dbReference>
<reference evidence="2" key="1">
    <citation type="journal article" date="2023" name="Front. Plant Sci.">
        <title>Chromosomal-level genome assembly of Melastoma candidum provides insights into trichome evolution.</title>
        <authorList>
            <person name="Zhong Y."/>
            <person name="Wu W."/>
            <person name="Sun C."/>
            <person name="Zou P."/>
            <person name="Liu Y."/>
            <person name="Dai S."/>
            <person name="Zhou R."/>
        </authorList>
    </citation>
    <scope>NUCLEOTIDE SEQUENCE [LARGE SCALE GENOMIC DNA]</scope>
</reference>
<evidence type="ECO:0000313" key="1">
    <source>
        <dbReference type="EMBL" id="KAI4343303.1"/>
    </source>
</evidence>
<gene>
    <name evidence="1" type="ORF">MLD38_027827</name>
</gene>
<comment type="caution">
    <text evidence="1">The sequence shown here is derived from an EMBL/GenBank/DDBJ whole genome shotgun (WGS) entry which is preliminary data.</text>
</comment>
<name>A0ACB9P2S4_9MYRT</name>
<accession>A0ACB9P2S4</accession>
<organism evidence="1 2">
    <name type="scientific">Melastoma candidum</name>
    <dbReference type="NCBI Taxonomy" id="119954"/>
    <lineage>
        <taxon>Eukaryota</taxon>
        <taxon>Viridiplantae</taxon>
        <taxon>Streptophyta</taxon>
        <taxon>Embryophyta</taxon>
        <taxon>Tracheophyta</taxon>
        <taxon>Spermatophyta</taxon>
        <taxon>Magnoliopsida</taxon>
        <taxon>eudicotyledons</taxon>
        <taxon>Gunneridae</taxon>
        <taxon>Pentapetalae</taxon>
        <taxon>rosids</taxon>
        <taxon>malvids</taxon>
        <taxon>Myrtales</taxon>
        <taxon>Melastomataceae</taxon>
        <taxon>Melastomatoideae</taxon>
        <taxon>Melastomateae</taxon>
        <taxon>Melastoma</taxon>
    </lineage>
</organism>
<keyword evidence="2" id="KW-1185">Reference proteome</keyword>
<evidence type="ECO:0000313" key="2">
    <source>
        <dbReference type="Proteomes" id="UP001057402"/>
    </source>
</evidence>
<protein>
    <submittedName>
        <fullName evidence="1">Uncharacterized protein</fullName>
    </submittedName>
</protein>
<dbReference type="EMBL" id="CM042886">
    <property type="protein sequence ID" value="KAI4343303.1"/>
    <property type="molecule type" value="Genomic_DNA"/>
</dbReference>
<proteinExistence type="predicted"/>